<evidence type="ECO:0000313" key="7">
    <source>
        <dbReference type="Proteomes" id="UP001161422"/>
    </source>
</evidence>
<dbReference type="SUPFAM" id="SSF46785">
    <property type="entry name" value="Winged helix' DNA-binding domain"/>
    <property type="match status" value="1"/>
</dbReference>
<name>A0AA37RVL3_9GAMM</name>
<dbReference type="InterPro" id="IPR036388">
    <property type="entry name" value="WH-like_DNA-bd_sf"/>
</dbReference>
<comment type="similarity">
    <text evidence="1">Belongs to the LysR transcriptional regulatory family.</text>
</comment>
<dbReference type="Gene3D" id="1.10.10.10">
    <property type="entry name" value="Winged helix-like DNA-binding domain superfamily/Winged helix DNA-binding domain"/>
    <property type="match status" value="1"/>
</dbReference>
<evidence type="ECO:0000256" key="4">
    <source>
        <dbReference type="ARBA" id="ARBA00023163"/>
    </source>
</evidence>
<protein>
    <recommendedName>
        <fullName evidence="5">HTH lysR-type domain-containing protein</fullName>
    </recommendedName>
</protein>
<dbReference type="InterPro" id="IPR036390">
    <property type="entry name" value="WH_DNA-bd_sf"/>
</dbReference>
<dbReference type="InterPro" id="IPR000847">
    <property type="entry name" value="LysR_HTH_N"/>
</dbReference>
<comment type="caution">
    <text evidence="6">The sequence shown here is derived from an EMBL/GenBank/DDBJ whole genome shotgun (WGS) entry which is preliminary data.</text>
</comment>
<dbReference type="PROSITE" id="PS50931">
    <property type="entry name" value="HTH_LYSR"/>
    <property type="match status" value="1"/>
</dbReference>
<dbReference type="Pfam" id="PF03466">
    <property type="entry name" value="LysR_substrate"/>
    <property type="match status" value="1"/>
</dbReference>
<evidence type="ECO:0000256" key="2">
    <source>
        <dbReference type="ARBA" id="ARBA00023015"/>
    </source>
</evidence>
<dbReference type="AlphaFoldDB" id="A0AA37RVL3"/>
<dbReference type="InterPro" id="IPR005119">
    <property type="entry name" value="LysR_subst-bd"/>
</dbReference>
<evidence type="ECO:0000313" key="6">
    <source>
        <dbReference type="EMBL" id="GLP96225.1"/>
    </source>
</evidence>
<dbReference type="Proteomes" id="UP001161422">
    <property type="component" value="Unassembled WGS sequence"/>
</dbReference>
<dbReference type="RefSeq" id="WP_095505332.1">
    <property type="nucleotide sequence ID" value="NZ_BSNC01000004.1"/>
</dbReference>
<reference evidence="6" key="2">
    <citation type="submission" date="2023-01" db="EMBL/GenBank/DDBJ databases">
        <title>Draft genome sequence of Paraferrimonas sedimenticola strain NBRC 101628.</title>
        <authorList>
            <person name="Sun Q."/>
            <person name="Mori K."/>
        </authorList>
    </citation>
    <scope>NUCLEOTIDE SEQUENCE</scope>
    <source>
        <strain evidence="6">NBRC 101628</strain>
    </source>
</reference>
<dbReference type="PANTHER" id="PTHR30126">
    <property type="entry name" value="HTH-TYPE TRANSCRIPTIONAL REGULATOR"/>
    <property type="match status" value="1"/>
</dbReference>
<evidence type="ECO:0000256" key="3">
    <source>
        <dbReference type="ARBA" id="ARBA00023125"/>
    </source>
</evidence>
<proteinExistence type="inferred from homology"/>
<keyword evidence="3" id="KW-0238">DNA-binding</keyword>
<dbReference type="Pfam" id="PF00126">
    <property type="entry name" value="HTH_1"/>
    <property type="match status" value="1"/>
</dbReference>
<dbReference type="GO" id="GO:0000976">
    <property type="term" value="F:transcription cis-regulatory region binding"/>
    <property type="evidence" value="ECO:0007669"/>
    <property type="project" value="TreeGrafter"/>
</dbReference>
<keyword evidence="7" id="KW-1185">Reference proteome</keyword>
<accession>A0AA37RVL3</accession>
<keyword evidence="4" id="KW-0804">Transcription</keyword>
<dbReference type="SUPFAM" id="SSF53850">
    <property type="entry name" value="Periplasmic binding protein-like II"/>
    <property type="match status" value="1"/>
</dbReference>
<dbReference type="PANTHER" id="PTHR30126:SF91">
    <property type="entry name" value="LYSR FAMILY TRANSCRIPTIONAL REGULATOR"/>
    <property type="match status" value="1"/>
</dbReference>
<sequence length="292" mass="32603">MFTLENLRLFKLAAELGSFSSAAKSKKCAVSTVSKAIAELETDLGVQLFDRSRRIPKLTDSGERLLVKARLLFQHVDNIGQLAQEMINETESHIRLGVGPLVTGKVYDTAISRLARMFPNVRVSLIRESPHRLQQLVLDQKVDMAVMTHMDSDESRLSAEGLTSIPLVLVCSPDSELLDQQPVDGQVLYTTRQIVCTGMLDNPRMQLWIYSADIWDATNQEDMMRLVEQDLGWACLPQEMAEERFQLGTLSRFDTPANKGNLSLDVDLVRLNNVTLGPVCTTLAELLAQQDS</sequence>
<keyword evidence="2" id="KW-0805">Transcription regulation</keyword>
<dbReference type="GO" id="GO:0003700">
    <property type="term" value="F:DNA-binding transcription factor activity"/>
    <property type="evidence" value="ECO:0007669"/>
    <property type="project" value="InterPro"/>
</dbReference>
<dbReference type="EMBL" id="BSNC01000004">
    <property type="protein sequence ID" value="GLP96225.1"/>
    <property type="molecule type" value="Genomic_DNA"/>
</dbReference>
<evidence type="ECO:0000256" key="1">
    <source>
        <dbReference type="ARBA" id="ARBA00009437"/>
    </source>
</evidence>
<organism evidence="6 7">
    <name type="scientific">Paraferrimonas sedimenticola</name>
    <dbReference type="NCBI Taxonomy" id="375674"/>
    <lineage>
        <taxon>Bacteria</taxon>
        <taxon>Pseudomonadati</taxon>
        <taxon>Pseudomonadota</taxon>
        <taxon>Gammaproteobacteria</taxon>
        <taxon>Alteromonadales</taxon>
        <taxon>Ferrimonadaceae</taxon>
        <taxon>Paraferrimonas</taxon>
    </lineage>
</organism>
<dbReference type="FunFam" id="1.10.10.10:FF:000001">
    <property type="entry name" value="LysR family transcriptional regulator"/>
    <property type="match status" value="1"/>
</dbReference>
<dbReference type="CDD" id="cd05466">
    <property type="entry name" value="PBP2_LTTR_substrate"/>
    <property type="match status" value="1"/>
</dbReference>
<reference evidence="6" key="1">
    <citation type="journal article" date="2014" name="Int. J. Syst. Evol. Microbiol.">
        <title>Complete genome sequence of Corynebacterium casei LMG S-19264T (=DSM 44701T), isolated from a smear-ripened cheese.</title>
        <authorList>
            <consortium name="US DOE Joint Genome Institute (JGI-PGF)"/>
            <person name="Walter F."/>
            <person name="Albersmeier A."/>
            <person name="Kalinowski J."/>
            <person name="Ruckert C."/>
        </authorList>
    </citation>
    <scope>NUCLEOTIDE SEQUENCE</scope>
    <source>
        <strain evidence="6">NBRC 101628</strain>
    </source>
</reference>
<dbReference type="Gene3D" id="3.40.190.290">
    <property type="match status" value="1"/>
</dbReference>
<evidence type="ECO:0000259" key="5">
    <source>
        <dbReference type="PROSITE" id="PS50931"/>
    </source>
</evidence>
<feature type="domain" description="HTH lysR-type" evidence="5">
    <location>
        <begin position="2"/>
        <end position="59"/>
    </location>
</feature>
<gene>
    <name evidence="6" type="ORF">GCM10007895_15310</name>
</gene>